<dbReference type="EMBL" id="CAJMWW010000392">
    <property type="protein sequence ID" value="CAE6469833.1"/>
    <property type="molecule type" value="Genomic_DNA"/>
</dbReference>
<dbReference type="Proteomes" id="UP000663841">
    <property type="component" value="Unassembled WGS sequence"/>
</dbReference>
<proteinExistence type="predicted"/>
<accession>A0A8H3BXP4</accession>
<dbReference type="AlphaFoldDB" id="A0A8H3BXP4"/>
<protein>
    <recommendedName>
        <fullName evidence="3">F-box-like domain protein</fullName>
    </recommendedName>
</protein>
<evidence type="ECO:0000313" key="2">
    <source>
        <dbReference type="Proteomes" id="UP000663841"/>
    </source>
</evidence>
<name>A0A8H3BXP4_9AGAM</name>
<comment type="caution">
    <text evidence="1">The sequence shown here is derived from an EMBL/GenBank/DDBJ whole genome shotgun (WGS) entry which is preliminary data.</text>
</comment>
<organism evidence="1 2">
    <name type="scientific">Rhizoctonia solani</name>
    <dbReference type="NCBI Taxonomy" id="456999"/>
    <lineage>
        <taxon>Eukaryota</taxon>
        <taxon>Fungi</taxon>
        <taxon>Dikarya</taxon>
        <taxon>Basidiomycota</taxon>
        <taxon>Agaricomycotina</taxon>
        <taxon>Agaricomycetes</taxon>
        <taxon>Cantharellales</taxon>
        <taxon>Ceratobasidiaceae</taxon>
        <taxon>Rhizoctonia</taxon>
    </lineage>
</organism>
<evidence type="ECO:0000313" key="1">
    <source>
        <dbReference type="EMBL" id="CAE6469833.1"/>
    </source>
</evidence>
<reference evidence="1" key="1">
    <citation type="submission" date="2021-01" db="EMBL/GenBank/DDBJ databases">
        <authorList>
            <person name="Kaushik A."/>
        </authorList>
    </citation>
    <scope>NUCLEOTIDE SEQUENCE</scope>
    <source>
        <strain evidence="1">AG3-T5</strain>
    </source>
</reference>
<gene>
    <name evidence="1" type="ORF">RDB_LOCUS174077</name>
</gene>
<evidence type="ECO:0008006" key="3">
    <source>
        <dbReference type="Google" id="ProtNLM"/>
    </source>
</evidence>
<sequence>MLEQLRSAGDNLRAAWDDYLHAYSAAQNISIPRNPSHPKASPEFYRQLDTELTFLSSCEAKMQEIKVAINRARHYSMGLAPIHSLPSEILSRTFQFVLAQRCDLHKLSSDNTYYPRYPDKLAHVCSLWRQVAISCCSLWCHIDLSPYEPRYVGLLDRAQTYATRAGKLPIELHVAESIYDLSKKVQTDYDDLYEFISSISNRVEALNSFIDTHFWEFHRSVFGKLLPCQHPKLLKLVLRSQYNFNTFIHAEDFNGDQPNAPYEGFALNITNNQIEDSFAPLTVLHLQGLFPLWSSVAYHGLVDLRLLSTDVYWSTIKEAELISILKSSPGLRILHFGLRISDPTPGTEQISLVHFQDLRVVKLFPDFGGSGACPTSVLRLLAPGSKPLWLSFDGSYISESTSIAVLEKFLSRSRVGRFYTCSIFPPISMFLRHSAHLEYVVFESYDLSLRKKVSPTWLQADGIASLPRLQSLHFTSSTLLEEDLHSLLAFCPNGIVLYSCQVGRTEGSAYVQLNEKELSDIFPTVRSSDHPPYPLENPTANWDLLD</sequence>